<dbReference type="GO" id="GO:0003676">
    <property type="term" value="F:nucleic acid binding"/>
    <property type="evidence" value="ECO:0007669"/>
    <property type="project" value="InterPro"/>
</dbReference>
<dbReference type="GO" id="GO:0008821">
    <property type="term" value="F:crossover junction DNA endonuclease activity"/>
    <property type="evidence" value="ECO:0007669"/>
    <property type="project" value="InterPro"/>
</dbReference>
<comment type="caution">
    <text evidence="1">The sequence shown here is derived from an EMBL/GenBank/DDBJ whole genome shotgun (WGS) entry which is preliminary data.</text>
</comment>
<dbReference type="EMBL" id="JAFKMR010000021">
    <property type="protein sequence ID" value="MBN8744802.1"/>
    <property type="molecule type" value="Genomic_DNA"/>
</dbReference>
<organism evidence="1 2">
    <name type="scientific">Thiomonas arsenitoxydans (strain DSM 22701 / CIP 110005 / 3As)</name>
    <dbReference type="NCBI Taxonomy" id="426114"/>
    <lineage>
        <taxon>Bacteria</taxon>
        <taxon>Pseudomonadati</taxon>
        <taxon>Pseudomonadota</taxon>
        <taxon>Betaproteobacteria</taxon>
        <taxon>Burkholderiales</taxon>
        <taxon>Thiomonas</taxon>
    </lineage>
</organism>
<dbReference type="InterPro" id="IPR045290">
    <property type="entry name" value="MOC1-like"/>
</dbReference>
<evidence type="ECO:0000313" key="1">
    <source>
        <dbReference type="EMBL" id="MBN8744802.1"/>
    </source>
</evidence>
<dbReference type="AlphaFoldDB" id="A0A8I1SVX6"/>
<accession>A0A8I1SVX6</accession>
<dbReference type="Gene3D" id="3.30.420.10">
    <property type="entry name" value="Ribonuclease H-like superfamily/Ribonuclease H"/>
    <property type="match status" value="1"/>
</dbReference>
<dbReference type="PANTHER" id="PTHR36015:SF6">
    <property type="entry name" value="HOLLIDAY JUNCTION RESOLVASE MOC1, CHLOROPLASTIC-RELATED"/>
    <property type="match status" value="1"/>
</dbReference>
<dbReference type="InterPro" id="IPR036397">
    <property type="entry name" value="RNaseH_sf"/>
</dbReference>
<dbReference type="Proteomes" id="UP000664800">
    <property type="component" value="Unassembled WGS sequence"/>
</dbReference>
<evidence type="ECO:0000313" key="2">
    <source>
        <dbReference type="Proteomes" id="UP000664800"/>
    </source>
</evidence>
<dbReference type="CDD" id="cd22992">
    <property type="entry name" value="MOC1"/>
    <property type="match status" value="1"/>
</dbReference>
<dbReference type="PANTHER" id="PTHR36015">
    <property type="entry name" value="HOLLIDAY JUNCTION RESOLVASE MOC1, CHLOROPLASTIC-RELATED"/>
    <property type="match status" value="1"/>
</dbReference>
<proteinExistence type="predicted"/>
<gene>
    <name evidence="1" type="ORF">J0I24_10915</name>
</gene>
<sequence length="114" mass="11973">MLVLRELLQALPPVRAGWVENVAAMPTDSRVAAFAFGRSVGAIETACLLSAVPVQRVTPQAWKRAAGLPAGVPKAASVETALRLLPGCAPYLTRAKDHGRADALLIARYGLSVT</sequence>
<reference evidence="1" key="1">
    <citation type="submission" date="2021-02" db="EMBL/GenBank/DDBJ databases">
        <title>Thiocyanate and organic carbon inputs drive convergent selection for specific autotrophic Afipia and Thiobacillus strains within complex microbiomes.</title>
        <authorList>
            <person name="Huddy R.J."/>
            <person name="Sachdeva R."/>
            <person name="Kadzinga F."/>
            <person name="Kantor R.S."/>
            <person name="Harrison S.T.L."/>
            <person name="Banfield J.F."/>
        </authorList>
    </citation>
    <scope>NUCLEOTIDE SEQUENCE</scope>
    <source>
        <strain evidence="1">SCN18_13_7_16_R3_B_64_19</strain>
    </source>
</reference>
<dbReference type="RefSeq" id="WP_276730841.1">
    <property type="nucleotide sequence ID" value="NZ_JAFKMR010000021.1"/>
</dbReference>
<name>A0A8I1SVX6_THIA3</name>
<protein>
    <submittedName>
        <fullName evidence="1">Uncharacterized protein</fullName>
    </submittedName>
</protein>